<proteinExistence type="predicted"/>
<reference evidence="8" key="1">
    <citation type="submission" date="2016-10" db="EMBL/GenBank/DDBJ databases">
        <authorList>
            <person name="Varghese N."/>
            <person name="Submissions S."/>
        </authorList>
    </citation>
    <scope>NUCLEOTIDE SEQUENCE [LARGE SCALE GENOMIC DNA]</scope>
    <source>
        <strain evidence="8">DSM 10146</strain>
    </source>
</reference>
<dbReference type="AlphaFoldDB" id="A0A1G7MXY8"/>
<dbReference type="GO" id="GO:0005886">
    <property type="term" value="C:plasma membrane"/>
    <property type="evidence" value="ECO:0007669"/>
    <property type="project" value="UniProtKB-SubCell"/>
</dbReference>
<feature type="transmembrane region" description="Helical" evidence="6">
    <location>
        <begin position="142"/>
        <end position="167"/>
    </location>
</feature>
<dbReference type="Pfam" id="PF01810">
    <property type="entry name" value="LysE"/>
    <property type="match status" value="1"/>
</dbReference>
<feature type="transmembrane region" description="Helical" evidence="6">
    <location>
        <begin position="41"/>
        <end position="61"/>
    </location>
</feature>
<organism evidence="7 8">
    <name type="scientific">Salipiger thiooxidans</name>
    <dbReference type="NCBI Taxonomy" id="282683"/>
    <lineage>
        <taxon>Bacteria</taxon>
        <taxon>Pseudomonadati</taxon>
        <taxon>Pseudomonadota</taxon>
        <taxon>Alphaproteobacteria</taxon>
        <taxon>Rhodobacterales</taxon>
        <taxon>Roseobacteraceae</taxon>
        <taxon>Salipiger</taxon>
    </lineage>
</organism>
<gene>
    <name evidence="7" type="ORF">SAMN04488105_1458</name>
</gene>
<dbReference type="PANTHER" id="PTHR30086:SF20">
    <property type="entry name" value="ARGININE EXPORTER PROTEIN ARGO-RELATED"/>
    <property type="match status" value="1"/>
</dbReference>
<keyword evidence="5 6" id="KW-0472">Membrane</keyword>
<evidence type="ECO:0000256" key="6">
    <source>
        <dbReference type="SAM" id="Phobius"/>
    </source>
</evidence>
<feature type="transmembrane region" description="Helical" evidence="6">
    <location>
        <begin position="73"/>
        <end position="91"/>
    </location>
</feature>
<accession>A0A1G7MXY8</accession>
<keyword evidence="2" id="KW-1003">Cell membrane</keyword>
<dbReference type="EMBL" id="FNAV01000045">
    <property type="protein sequence ID" value="SDF66663.1"/>
    <property type="molecule type" value="Genomic_DNA"/>
</dbReference>
<evidence type="ECO:0000313" key="7">
    <source>
        <dbReference type="EMBL" id="SDF66663.1"/>
    </source>
</evidence>
<dbReference type="Proteomes" id="UP000198994">
    <property type="component" value="Unassembled WGS sequence"/>
</dbReference>
<dbReference type="PANTHER" id="PTHR30086">
    <property type="entry name" value="ARGININE EXPORTER PROTEIN ARGO"/>
    <property type="match status" value="1"/>
</dbReference>
<dbReference type="STRING" id="282683.SAMN04488105_1458"/>
<keyword evidence="8" id="KW-1185">Reference proteome</keyword>
<dbReference type="InterPro" id="IPR001123">
    <property type="entry name" value="LeuE-type"/>
</dbReference>
<evidence type="ECO:0000256" key="4">
    <source>
        <dbReference type="ARBA" id="ARBA00022989"/>
    </source>
</evidence>
<dbReference type="GO" id="GO:0015171">
    <property type="term" value="F:amino acid transmembrane transporter activity"/>
    <property type="evidence" value="ECO:0007669"/>
    <property type="project" value="TreeGrafter"/>
</dbReference>
<evidence type="ECO:0000256" key="3">
    <source>
        <dbReference type="ARBA" id="ARBA00022692"/>
    </source>
</evidence>
<dbReference type="OrthoDB" id="9812084at2"/>
<evidence type="ECO:0000313" key="8">
    <source>
        <dbReference type="Proteomes" id="UP000198994"/>
    </source>
</evidence>
<dbReference type="RefSeq" id="WP_089964240.1">
    <property type="nucleotide sequence ID" value="NZ_FNAV01000045.1"/>
</dbReference>
<comment type="subcellular location">
    <subcellularLocation>
        <location evidence="1">Cell membrane</location>
        <topology evidence="1">Multi-pass membrane protein</topology>
    </subcellularLocation>
</comment>
<keyword evidence="3 6" id="KW-0812">Transmembrane</keyword>
<evidence type="ECO:0000256" key="1">
    <source>
        <dbReference type="ARBA" id="ARBA00004651"/>
    </source>
</evidence>
<dbReference type="GO" id="GO:0033228">
    <property type="term" value="P:cysteine export across plasma membrane"/>
    <property type="evidence" value="ECO:0007669"/>
    <property type="project" value="TreeGrafter"/>
</dbReference>
<protein>
    <submittedName>
        <fullName evidence="7">Threonine/homoserine/homoserine lactone efflux protein</fullName>
    </submittedName>
</protein>
<name>A0A1G7MXY8_9RHOB</name>
<evidence type="ECO:0000256" key="2">
    <source>
        <dbReference type="ARBA" id="ARBA00022475"/>
    </source>
</evidence>
<keyword evidence="4 6" id="KW-1133">Transmembrane helix</keyword>
<evidence type="ECO:0000256" key="5">
    <source>
        <dbReference type="ARBA" id="ARBA00023136"/>
    </source>
</evidence>
<sequence>MELTTIGALALYALVMSITPGPNNMLLANAGLVFGFRSTIPQIVGIPTGVISQILLVAAGLSSVFAQFPSIQLALKVAGTFYLLWLALNLWKADALAQSPNAPPISFSQAMLFQFINPKSWLISLTAVSAFLQPEKAVLPQLLIICLAFALIGTPCMAVWSAMGSALRRHLSSPTSLRRANRTLAALASATCLMFWL</sequence>